<accession>A0A6C0HZP9</accession>
<dbReference type="AlphaFoldDB" id="A0A6C0HZP9"/>
<name>A0A6C0HZP9_9ZZZZ</name>
<sequence>MVIKNLLKFNILYIIHKIYNTMSNFSNYDPKIITIYEILGSYFTDILFNHIFLTAKNTKNVIDEYVKNVKNYVSGMKNNMEYYNKIVKEIHQYFLKNVGKKFTDLTFANFIYRIISISVPEDHYSQLTHSDKEDIFSNIICELIAHLAAFVTTHNMLQLIIVQHKNKAKTTIRSIQDSAVNFLIEKRALLHNKFVKTVGEVKEHTSVAFTEDLKKMLKKTLKEKNEAVEELENVYGELDSLKKKYSNNKKELEAAKTMETKLRKFIELMNLKSEKGVIAAANYIKQPQNNTIAEIQDIRPYATEIPNREIIAERGGIGGGGNNMSNFFAKPIAIPQQGLQGQVHTQQGNAPQQVQQRGRRQVPQRGGQQVQQQGGQQVPQMQQRGGQQMQQQGEEIEEIEEIQSNSVKSNDISQNYLDLF</sequence>
<dbReference type="SUPFAM" id="SSF103657">
    <property type="entry name" value="BAR/IMD domain-like"/>
    <property type="match status" value="1"/>
</dbReference>
<feature type="compositionally biased region" description="Low complexity" evidence="2">
    <location>
        <begin position="339"/>
        <end position="356"/>
    </location>
</feature>
<feature type="coiled-coil region" evidence="1">
    <location>
        <begin position="210"/>
        <end position="258"/>
    </location>
</feature>
<dbReference type="InterPro" id="IPR027267">
    <property type="entry name" value="AH/BAR_dom_sf"/>
</dbReference>
<feature type="compositionally biased region" description="Polar residues" evidence="2">
    <location>
        <begin position="403"/>
        <end position="420"/>
    </location>
</feature>
<proteinExistence type="predicted"/>
<dbReference type="EMBL" id="MN740065">
    <property type="protein sequence ID" value="QHT86231.1"/>
    <property type="molecule type" value="Genomic_DNA"/>
</dbReference>
<evidence type="ECO:0000256" key="2">
    <source>
        <dbReference type="SAM" id="MobiDB-lite"/>
    </source>
</evidence>
<evidence type="ECO:0000256" key="1">
    <source>
        <dbReference type="SAM" id="Coils"/>
    </source>
</evidence>
<organism evidence="3">
    <name type="scientific">viral metagenome</name>
    <dbReference type="NCBI Taxonomy" id="1070528"/>
    <lineage>
        <taxon>unclassified sequences</taxon>
        <taxon>metagenomes</taxon>
        <taxon>organismal metagenomes</taxon>
    </lineage>
</organism>
<keyword evidence="1" id="KW-0175">Coiled coil</keyword>
<evidence type="ECO:0000313" key="3">
    <source>
        <dbReference type="EMBL" id="QHT86231.1"/>
    </source>
</evidence>
<protein>
    <submittedName>
        <fullName evidence="3">Uncharacterized protein</fullName>
    </submittedName>
</protein>
<feature type="region of interest" description="Disordered" evidence="2">
    <location>
        <begin position="339"/>
        <end position="420"/>
    </location>
</feature>
<feature type="compositionally biased region" description="Low complexity" evidence="2">
    <location>
        <begin position="363"/>
        <end position="393"/>
    </location>
</feature>
<reference evidence="3" key="1">
    <citation type="journal article" date="2020" name="Nature">
        <title>Giant virus diversity and host interactions through global metagenomics.</title>
        <authorList>
            <person name="Schulz F."/>
            <person name="Roux S."/>
            <person name="Paez-Espino D."/>
            <person name="Jungbluth S."/>
            <person name="Walsh D.A."/>
            <person name="Denef V.J."/>
            <person name="McMahon K.D."/>
            <person name="Konstantinidis K.T."/>
            <person name="Eloe-Fadrosh E.A."/>
            <person name="Kyrpides N.C."/>
            <person name="Woyke T."/>
        </authorList>
    </citation>
    <scope>NUCLEOTIDE SEQUENCE</scope>
    <source>
        <strain evidence="3">GVMAG-M-3300023184-186</strain>
    </source>
</reference>